<proteinExistence type="predicted"/>
<protein>
    <submittedName>
        <fullName evidence="3">DUF4830 domain-containing protein</fullName>
    </submittedName>
</protein>
<feature type="transmembrane region" description="Helical" evidence="1">
    <location>
        <begin position="21"/>
        <end position="43"/>
    </location>
</feature>
<name>A0AAW6DVG1_9FIRM</name>
<comment type="caution">
    <text evidence="3">The sequence shown here is derived from an EMBL/GenBank/DDBJ whole genome shotgun (WGS) entry which is preliminary data.</text>
</comment>
<gene>
    <name evidence="3" type="ORF">PNV70_01960</name>
</gene>
<dbReference type="Pfam" id="PF16112">
    <property type="entry name" value="DUF4830"/>
    <property type="match status" value="1"/>
</dbReference>
<dbReference type="InterPro" id="IPR032257">
    <property type="entry name" value="DUF4830"/>
</dbReference>
<evidence type="ECO:0000313" key="3">
    <source>
        <dbReference type="EMBL" id="MDB8740832.1"/>
    </source>
</evidence>
<evidence type="ECO:0000259" key="2">
    <source>
        <dbReference type="Pfam" id="PF16112"/>
    </source>
</evidence>
<sequence length="160" mass="18023">MKTESEEKGMFIKTIKVKKPTFAVIGAVLAALALLAVIIVTVVRISSPAVYEMKSEAQRQAFLKEMGWEVSDEYDECKAVTIPKEFNEVYEKYNKLQKQQGFDLEDYKGKTAEVYTYSVKNYGNKKQEVRANLIVCEGQLVGGDVCSAELDGFMQGLRKK</sequence>
<keyword evidence="1" id="KW-0472">Membrane</keyword>
<dbReference type="RefSeq" id="WP_243128083.1">
    <property type="nucleotide sequence ID" value="NZ_DAWBUL010000148.1"/>
</dbReference>
<dbReference type="AlphaFoldDB" id="A0AAW6DVG1"/>
<feature type="domain" description="DUF4830" evidence="2">
    <location>
        <begin position="62"/>
        <end position="145"/>
    </location>
</feature>
<evidence type="ECO:0000313" key="4">
    <source>
        <dbReference type="Proteomes" id="UP001211421"/>
    </source>
</evidence>
<accession>A0AAW6DVG1</accession>
<keyword evidence="1" id="KW-0812">Transmembrane</keyword>
<dbReference type="Proteomes" id="UP001211421">
    <property type="component" value="Unassembled WGS sequence"/>
</dbReference>
<reference evidence="3" key="1">
    <citation type="submission" date="2023-01" db="EMBL/GenBank/DDBJ databases">
        <title>Human gut microbiome strain richness.</title>
        <authorList>
            <person name="Chen-Liaw A."/>
        </authorList>
    </citation>
    <scope>NUCLEOTIDE SEQUENCE</scope>
    <source>
        <strain evidence="3">D59st1_B8_D59t2_181005</strain>
    </source>
</reference>
<dbReference type="EMBL" id="JAQMLS010000001">
    <property type="protein sequence ID" value="MDB8740832.1"/>
    <property type="molecule type" value="Genomic_DNA"/>
</dbReference>
<organism evidence="3 4">
    <name type="scientific">Ruminococcus bicirculans</name>
    <name type="common">ex Wegman et al. 2014</name>
    <dbReference type="NCBI Taxonomy" id="1160721"/>
    <lineage>
        <taxon>Bacteria</taxon>
        <taxon>Bacillati</taxon>
        <taxon>Bacillota</taxon>
        <taxon>Clostridia</taxon>
        <taxon>Eubacteriales</taxon>
        <taxon>Oscillospiraceae</taxon>
        <taxon>Ruminococcus</taxon>
    </lineage>
</organism>
<keyword evidence="1" id="KW-1133">Transmembrane helix</keyword>
<evidence type="ECO:0000256" key="1">
    <source>
        <dbReference type="SAM" id="Phobius"/>
    </source>
</evidence>